<evidence type="ECO:0000313" key="5">
    <source>
        <dbReference type="Proteomes" id="UP000436088"/>
    </source>
</evidence>
<feature type="chain" id="PRO_5025540985" evidence="3">
    <location>
        <begin position="20"/>
        <end position="160"/>
    </location>
</feature>
<comment type="caution">
    <text evidence="4">The sequence shown here is derived from an EMBL/GenBank/DDBJ whole genome shotgun (WGS) entry which is preliminary data.</text>
</comment>
<evidence type="ECO:0000256" key="1">
    <source>
        <dbReference type="ARBA" id="ARBA00010049"/>
    </source>
</evidence>
<reference evidence="4" key="1">
    <citation type="submission" date="2019-09" db="EMBL/GenBank/DDBJ databases">
        <title>Draft genome information of white flower Hibiscus syriacus.</title>
        <authorList>
            <person name="Kim Y.-M."/>
        </authorList>
    </citation>
    <scope>NUCLEOTIDE SEQUENCE [LARGE SCALE GENOMIC DNA]</scope>
    <source>
        <strain evidence="4">YM2019G1</strain>
    </source>
</reference>
<organism evidence="4 5">
    <name type="scientific">Hibiscus syriacus</name>
    <name type="common">Rose of Sharon</name>
    <dbReference type="NCBI Taxonomy" id="106335"/>
    <lineage>
        <taxon>Eukaryota</taxon>
        <taxon>Viridiplantae</taxon>
        <taxon>Streptophyta</taxon>
        <taxon>Embryophyta</taxon>
        <taxon>Tracheophyta</taxon>
        <taxon>Spermatophyta</taxon>
        <taxon>Magnoliopsida</taxon>
        <taxon>eudicotyledons</taxon>
        <taxon>Gunneridae</taxon>
        <taxon>Pentapetalae</taxon>
        <taxon>rosids</taxon>
        <taxon>malvids</taxon>
        <taxon>Malvales</taxon>
        <taxon>Malvaceae</taxon>
        <taxon>Malvoideae</taxon>
        <taxon>Hibiscus</taxon>
    </lineage>
</organism>
<keyword evidence="3" id="KW-0732">Signal</keyword>
<sequence>MAKVLLFIALCVVPSLVSAARMVMNPLMVQGQIYCDHCRAGFETPKTTNMPGAKVKVVCSDRKTGEVVYEKEGYTDSTGQYKISVSEDHLDEVCDALLVKSSQPECAQMTPGRERARVILTNFNGIASNTRFANSMGFMADEPEAGCAEVMKLYQLEEDN</sequence>
<dbReference type="InterPro" id="IPR006041">
    <property type="entry name" value="Pollen_Ole_e1_allergen"/>
</dbReference>
<comment type="similarity">
    <text evidence="1">Belongs to the Ole e I family.</text>
</comment>
<accession>A0A6A2YT36</accession>
<dbReference type="Pfam" id="PF01190">
    <property type="entry name" value="Pollen_Ole_e_1"/>
    <property type="match status" value="1"/>
</dbReference>
<gene>
    <name evidence="4" type="ORF">F3Y22_tig00111273pilonHSYRG00215</name>
</gene>
<proteinExistence type="inferred from homology"/>
<name>A0A6A2YT36_HIBSY</name>
<protein>
    <submittedName>
        <fullName evidence="4">Uncharacterized protein</fullName>
    </submittedName>
</protein>
<dbReference type="EMBL" id="VEPZ02001289">
    <property type="protein sequence ID" value="KAE8682202.1"/>
    <property type="molecule type" value="Genomic_DNA"/>
</dbReference>
<dbReference type="OrthoDB" id="1896520at2759"/>
<dbReference type="AlphaFoldDB" id="A0A6A2YT36"/>
<evidence type="ECO:0000256" key="3">
    <source>
        <dbReference type="SAM" id="SignalP"/>
    </source>
</evidence>
<dbReference type="Proteomes" id="UP000436088">
    <property type="component" value="Unassembled WGS sequence"/>
</dbReference>
<keyword evidence="5" id="KW-1185">Reference proteome</keyword>
<dbReference type="PANTHER" id="PTHR31614:SF5">
    <property type="entry name" value="ALLERGEN-LIKE PROTEIN BRSN20"/>
    <property type="match status" value="1"/>
</dbReference>
<feature type="signal peptide" evidence="3">
    <location>
        <begin position="1"/>
        <end position="19"/>
    </location>
</feature>
<keyword evidence="2" id="KW-1015">Disulfide bond</keyword>
<evidence type="ECO:0000313" key="4">
    <source>
        <dbReference type="EMBL" id="KAE8682202.1"/>
    </source>
</evidence>
<dbReference type="PANTHER" id="PTHR31614">
    <property type="entry name" value="PROTEIN DOWNSTREAM OF FLC-RELATED"/>
    <property type="match status" value="1"/>
</dbReference>
<evidence type="ECO:0000256" key="2">
    <source>
        <dbReference type="ARBA" id="ARBA00023157"/>
    </source>
</evidence>